<dbReference type="Proteomes" id="UP000029121">
    <property type="component" value="Unassembled WGS sequence"/>
</dbReference>
<name>R0GYB1_9BRAS</name>
<dbReference type="EMBL" id="KB870810">
    <property type="protein sequence ID" value="EOA21884.1"/>
    <property type="molecule type" value="Genomic_DNA"/>
</dbReference>
<organism evidence="1 2">
    <name type="scientific">Capsella rubella</name>
    <dbReference type="NCBI Taxonomy" id="81985"/>
    <lineage>
        <taxon>Eukaryota</taxon>
        <taxon>Viridiplantae</taxon>
        <taxon>Streptophyta</taxon>
        <taxon>Embryophyta</taxon>
        <taxon>Tracheophyta</taxon>
        <taxon>Spermatophyta</taxon>
        <taxon>Magnoliopsida</taxon>
        <taxon>eudicotyledons</taxon>
        <taxon>Gunneridae</taxon>
        <taxon>Pentapetalae</taxon>
        <taxon>rosids</taxon>
        <taxon>malvids</taxon>
        <taxon>Brassicales</taxon>
        <taxon>Brassicaceae</taxon>
        <taxon>Camelineae</taxon>
        <taxon>Capsella</taxon>
    </lineage>
</organism>
<sequence length="85" mass="9776">MYPRLMNSISWIKLGKHDQIKLHYISHVCKTCLLILLKTQKKGTSTYVLVVCPVSNLGKLSDITQADKEIYFEVIFKLSKTCQVM</sequence>
<dbReference type="AlphaFoldDB" id="R0GYB1"/>
<keyword evidence="2" id="KW-1185">Reference proteome</keyword>
<reference evidence="2" key="1">
    <citation type="journal article" date="2013" name="Nat. Genet.">
        <title>The Capsella rubella genome and the genomic consequences of rapid mating system evolution.</title>
        <authorList>
            <person name="Slotte T."/>
            <person name="Hazzouri K.M."/>
            <person name="Agren J.A."/>
            <person name="Koenig D."/>
            <person name="Maumus F."/>
            <person name="Guo Y.L."/>
            <person name="Steige K."/>
            <person name="Platts A.E."/>
            <person name="Escobar J.S."/>
            <person name="Newman L.K."/>
            <person name="Wang W."/>
            <person name="Mandakova T."/>
            <person name="Vello E."/>
            <person name="Smith L.M."/>
            <person name="Henz S.R."/>
            <person name="Steffen J."/>
            <person name="Takuno S."/>
            <person name="Brandvain Y."/>
            <person name="Coop G."/>
            <person name="Andolfatto P."/>
            <person name="Hu T.T."/>
            <person name="Blanchette M."/>
            <person name="Clark R.M."/>
            <person name="Quesneville H."/>
            <person name="Nordborg M."/>
            <person name="Gaut B.S."/>
            <person name="Lysak M.A."/>
            <person name="Jenkins J."/>
            <person name="Grimwood J."/>
            <person name="Chapman J."/>
            <person name="Prochnik S."/>
            <person name="Shu S."/>
            <person name="Rokhsar D."/>
            <person name="Schmutz J."/>
            <person name="Weigel D."/>
            <person name="Wright S.I."/>
        </authorList>
    </citation>
    <scope>NUCLEOTIDE SEQUENCE [LARGE SCALE GENOMIC DNA]</scope>
    <source>
        <strain evidence="2">cv. Monte Gargano</strain>
    </source>
</reference>
<gene>
    <name evidence="1" type="ORF">CARUB_v10002360mg</name>
</gene>
<protein>
    <submittedName>
        <fullName evidence="1">Uncharacterized protein</fullName>
    </submittedName>
</protein>
<evidence type="ECO:0000313" key="2">
    <source>
        <dbReference type="Proteomes" id="UP000029121"/>
    </source>
</evidence>
<evidence type="ECO:0000313" key="1">
    <source>
        <dbReference type="EMBL" id="EOA21884.1"/>
    </source>
</evidence>
<proteinExistence type="predicted"/>
<accession>R0GYB1</accession>